<reference evidence="1 2" key="1">
    <citation type="submission" date="2020-01" db="EMBL/GenBank/DDBJ databases">
        <title>Aspergillus terreus IFO 6365 whole genome shotgun sequence.</title>
        <authorList>
            <person name="Kanamasa S."/>
            <person name="Takahashi H."/>
        </authorList>
    </citation>
    <scope>NUCLEOTIDE SEQUENCE [LARGE SCALE GENOMIC DNA]</scope>
    <source>
        <strain evidence="1 2">IFO 6365</strain>
    </source>
</reference>
<gene>
    <name evidence="1" type="ORF">ATEIFO6365_0014016000</name>
</gene>
<sequence length="468" mass="52112">MDQNDTSNDMDTLTELRNVGRIEQYSTARHHLKYYNNVAVAATYTLPESFTLPIQDYIYKACKTLVGQHPVLSAIPLREDTNKPYWARLPEVDLGHAVQFRQRTIPISETDDHDSELNEVLQEQHNTPYTAPHPYWRLCVLTEATESRRFTAVFVFHHALGDGTSGKVFHLTFLQALRAAASLAPGEAKQIIPSPDTPLLPSLEEAHPLPLSFGFLASSIWHEVIWPSRSPGLWTGSEIRLPLATRIRHIVFPESTASAFRKLCRQNGTTVTAALDTLISRALFRHLPAQFTQLQTSIPMSLRKLLPDPISEESIGVWVSDIKETFERSALETESFPWSEAKRARETIEKALNRGAKDVSAALLKLLNDLHKYFQGKLGKHRDNSLEVSNIGAVVPADVGNDTIPQISRVVFTQCGSVVGSALETCVVTGGDGCLVWSFCWQEGVVEEELVISAMETVKTELNSLCST</sequence>
<dbReference type="Pfam" id="PF07247">
    <property type="entry name" value="AATase"/>
    <property type="match status" value="1"/>
</dbReference>
<organism evidence="1 2">
    <name type="scientific">Aspergillus terreus</name>
    <dbReference type="NCBI Taxonomy" id="33178"/>
    <lineage>
        <taxon>Eukaryota</taxon>
        <taxon>Fungi</taxon>
        <taxon>Dikarya</taxon>
        <taxon>Ascomycota</taxon>
        <taxon>Pezizomycotina</taxon>
        <taxon>Eurotiomycetes</taxon>
        <taxon>Eurotiomycetidae</taxon>
        <taxon>Eurotiales</taxon>
        <taxon>Aspergillaceae</taxon>
        <taxon>Aspergillus</taxon>
        <taxon>Aspergillus subgen. Circumdati</taxon>
    </lineage>
</organism>
<dbReference type="InterPro" id="IPR052058">
    <property type="entry name" value="Alcohol_O-acetyltransferase"/>
</dbReference>
<dbReference type="AlphaFoldDB" id="A0A5M3Z7B8"/>
<dbReference type="PANTHER" id="PTHR28037:SF1">
    <property type="entry name" value="ALCOHOL O-ACETYLTRANSFERASE 1-RELATED"/>
    <property type="match status" value="1"/>
</dbReference>
<dbReference type="OrthoDB" id="2150604at2759"/>
<comment type="caution">
    <text evidence="1">The sequence shown here is derived from an EMBL/GenBank/DDBJ whole genome shotgun (WGS) entry which is preliminary data.</text>
</comment>
<dbReference type="InterPro" id="IPR023213">
    <property type="entry name" value="CAT-like_dom_sf"/>
</dbReference>
<dbReference type="Proteomes" id="UP000452235">
    <property type="component" value="Unassembled WGS sequence"/>
</dbReference>
<accession>A0A5M3Z7B8</accession>
<dbReference type="Gene3D" id="3.30.559.10">
    <property type="entry name" value="Chloramphenicol acetyltransferase-like domain"/>
    <property type="match status" value="1"/>
</dbReference>
<dbReference type="InterPro" id="IPR010828">
    <property type="entry name" value="Atf2/Sli1-like"/>
</dbReference>
<evidence type="ECO:0000313" key="2">
    <source>
        <dbReference type="Proteomes" id="UP000452235"/>
    </source>
</evidence>
<proteinExistence type="predicted"/>
<dbReference type="VEuPathDB" id="FungiDB:ATEG_07173"/>
<name>A0A5M3Z7B8_ASPTE</name>
<dbReference type="SUPFAM" id="SSF52777">
    <property type="entry name" value="CoA-dependent acyltransferases"/>
    <property type="match status" value="2"/>
</dbReference>
<protein>
    <submittedName>
        <fullName evidence="1">Alcohol acetyltransferase</fullName>
    </submittedName>
</protein>
<keyword evidence="1" id="KW-0808">Transferase</keyword>
<evidence type="ECO:0000313" key="1">
    <source>
        <dbReference type="EMBL" id="GFF21228.1"/>
    </source>
</evidence>
<keyword evidence="2" id="KW-1185">Reference proteome</keyword>
<dbReference type="GO" id="GO:0008080">
    <property type="term" value="F:N-acetyltransferase activity"/>
    <property type="evidence" value="ECO:0007669"/>
    <property type="project" value="TreeGrafter"/>
</dbReference>
<dbReference type="PANTHER" id="PTHR28037">
    <property type="entry name" value="ALCOHOL O-ACETYLTRANSFERASE 1-RELATED"/>
    <property type="match status" value="1"/>
</dbReference>
<dbReference type="EMBL" id="BLJY01000014">
    <property type="protein sequence ID" value="GFF21228.1"/>
    <property type="molecule type" value="Genomic_DNA"/>
</dbReference>